<keyword evidence="3" id="KW-0326">Glycosidase</keyword>
<dbReference type="InterPro" id="IPR017853">
    <property type="entry name" value="GH"/>
</dbReference>
<evidence type="ECO:0000256" key="1">
    <source>
        <dbReference type="ARBA" id="ARBA00010838"/>
    </source>
</evidence>
<dbReference type="PANTHER" id="PTHR10353">
    <property type="entry name" value="GLYCOSYL HYDROLASE"/>
    <property type="match status" value="1"/>
</dbReference>
<keyword evidence="2 5" id="KW-0378">Hydrolase</keyword>
<evidence type="ECO:0000256" key="4">
    <source>
        <dbReference type="RuleBase" id="RU003690"/>
    </source>
</evidence>
<protein>
    <submittedName>
        <fullName evidence="5">Glycosyl hydrolase 1 family protein</fullName>
    </submittedName>
</protein>
<dbReference type="PATRIC" id="fig|1423747.3.peg.1695"/>
<dbReference type="PRINTS" id="PR00131">
    <property type="entry name" value="GLHYDRLASE1"/>
</dbReference>
<dbReference type="Proteomes" id="UP000051264">
    <property type="component" value="Unassembled WGS sequence"/>
</dbReference>
<sequence length="460" mass="52358">MSLNKDFLWGNSVSSMQSEGAWAADGKGKSVYDIKPATKTTSDWNDGIDEYHRYAEDVALMQDMGMGCYRFQISWSRIFPNGDGQINLAGFDYYDHLIDALQAANIEPMICLYHFDMPLKLAQQHNGFVSRQVTDAFVNFAKVVIDRYGKQVKYWLSFNEQNGYLFETGFENSGYLAGDQTLEKLYTIANNTMVAHAQIANYLHANFPKDQIGGMLAYQEFYPATNHPEDVFAARKASEFINQNFVDAFVRGKYSNEVLCYLKNHDLLSTIQPGDLALIASHHNDFIALSYYYTVALDHTKLTDTTPPNFYMRDASVPNPYLESSEWGWQIDPLGFRNVLTKLSNETQLPIFPIENGIGVQEQIDANNPMIQDDYRIKYHQSHIQALCDAVNLDGANIIGYLGWGLIDIPSSKGDMRKRYGVVYVNRDNHDLKDLKRIPKASYYWLKQVVASNAENLTDK</sequence>
<dbReference type="RefSeq" id="WP_025083194.1">
    <property type="nucleotide sequence ID" value="NZ_AZEX01000047.1"/>
</dbReference>
<dbReference type="AlphaFoldDB" id="A0A0R1RQY9"/>
<comment type="similarity">
    <text evidence="1 4">Belongs to the glycosyl hydrolase 1 family.</text>
</comment>
<comment type="caution">
    <text evidence="5">The sequence shown here is derived from an EMBL/GenBank/DDBJ whole genome shotgun (WGS) entry which is preliminary data.</text>
</comment>
<dbReference type="EMBL" id="AZEX01000047">
    <property type="protein sequence ID" value="KRL59414.1"/>
    <property type="molecule type" value="Genomic_DNA"/>
</dbReference>
<dbReference type="GO" id="GO:0016052">
    <property type="term" value="P:carbohydrate catabolic process"/>
    <property type="evidence" value="ECO:0007669"/>
    <property type="project" value="TreeGrafter"/>
</dbReference>
<proteinExistence type="inferred from homology"/>
<dbReference type="Gene3D" id="3.20.20.80">
    <property type="entry name" value="Glycosidases"/>
    <property type="match status" value="1"/>
</dbReference>
<dbReference type="GO" id="GO:0008422">
    <property type="term" value="F:beta-glucosidase activity"/>
    <property type="evidence" value="ECO:0007669"/>
    <property type="project" value="TreeGrafter"/>
</dbReference>
<dbReference type="GO" id="GO:0005829">
    <property type="term" value="C:cytosol"/>
    <property type="evidence" value="ECO:0007669"/>
    <property type="project" value="TreeGrafter"/>
</dbReference>
<accession>A0A0R1RQY9</accession>
<dbReference type="SUPFAM" id="SSF51445">
    <property type="entry name" value="(Trans)glycosidases"/>
    <property type="match status" value="1"/>
</dbReference>
<evidence type="ECO:0000256" key="2">
    <source>
        <dbReference type="ARBA" id="ARBA00022801"/>
    </source>
</evidence>
<dbReference type="FunFam" id="3.20.20.80:FF:000004">
    <property type="entry name" value="Beta-glucosidase 6-phospho-beta-glucosidase"/>
    <property type="match status" value="1"/>
</dbReference>
<evidence type="ECO:0000256" key="3">
    <source>
        <dbReference type="ARBA" id="ARBA00023295"/>
    </source>
</evidence>
<dbReference type="eggNOG" id="COG2723">
    <property type="taxonomic scope" value="Bacteria"/>
</dbReference>
<dbReference type="STRING" id="1423747.FC69_GL001667"/>
<dbReference type="Pfam" id="PF00232">
    <property type="entry name" value="Glyco_hydro_1"/>
    <property type="match status" value="1"/>
</dbReference>
<evidence type="ECO:0000313" key="6">
    <source>
        <dbReference type="Proteomes" id="UP000051264"/>
    </source>
</evidence>
<gene>
    <name evidence="5" type="ORF">FC69_GL001667</name>
</gene>
<dbReference type="InterPro" id="IPR001360">
    <property type="entry name" value="Glyco_hydro_1"/>
</dbReference>
<organism evidence="5 6">
    <name type="scientific">Latilactobacillus fuchuensis DSM 14340 = JCM 11249</name>
    <dbReference type="NCBI Taxonomy" id="1423747"/>
    <lineage>
        <taxon>Bacteria</taxon>
        <taxon>Bacillati</taxon>
        <taxon>Bacillota</taxon>
        <taxon>Bacilli</taxon>
        <taxon>Lactobacillales</taxon>
        <taxon>Lactobacillaceae</taxon>
        <taxon>Latilactobacillus</taxon>
    </lineage>
</organism>
<dbReference type="PANTHER" id="PTHR10353:SF122">
    <property type="entry name" value="6-PHOSPHO-BETA-GLUCOSIDASE ASCB-RELATED"/>
    <property type="match status" value="1"/>
</dbReference>
<reference evidence="5 6" key="1">
    <citation type="journal article" date="2015" name="Genome Announc.">
        <title>Expanding the biotechnology potential of lactobacilli through comparative genomics of 213 strains and associated genera.</title>
        <authorList>
            <person name="Sun Z."/>
            <person name="Harris H.M."/>
            <person name="McCann A."/>
            <person name="Guo C."/>
            <person name="Argimon S."/>
            <person name="Zhang W."/>
            <person name="Yang X."/>
            <person name="Jeffery I.B."/>
            <person name="Cooney J.C."/>
            <person name="Kagawa T.F."/>
            <person name="Liu W."/>
            <person name="Song Y."/>
            <person name="Salvetti E."/>
            <person name="Wrobel A."/>
            <person name="Rasinkangas P."/>
            <person name="Parkhill J."/>
            <person name="Rea M.C."/>
            <person name="O'Sullivan O."/>
            <person name="Ritari J."/>
            <person name="Douillard F.P."/>
            <person name="Paul Ross R."/>
            <person name="Yang R."/>
            <person name="Briner A.E."/>
            <person name="Felis G.E."/>
            <person name="de Vos W.M."/>
            <person name="Barrangou R."/>
            <person name="Klaenhammer T.R."/>
            <person name="Caufield P.W."/>
            <person name="Cui Y."/>
            <person name="Zhang H."/>
            <person name="O'Toole P.W."/>
        </authorList>
    </citation>
    <scope>NUCLEOTIDE SEQUENCE [LARGE SCALE GENOMIC DNA]</scope>
    <source>
        <strain evidence="5 6">DSM 14340</strain>
    </source>
</reference>
<evidence type="ECO:0000313" key="5">
    <source>
        <dbReference type="EMBL" id="KRL59414.1"/>
    </source>
</evidence>
<name>A0A0R1RQY9_9LACO</name>